<organism evidence="5 6">
    <name type="scientific">Streblomastix strix</name>
    <dbReference type="NCBI Taxonomy" id="222440"/>
    <lineage>
        <taxon>Eukaryota</taxon>
        <taxon>Metamonada</taxon>
        <taxon>Preaxostyla</taxon>
        <taxon>Oxymonadida</taxon>
        <taxon>Streblomastigidae</taxon>
        <taxon>Streblomastix</taxon>
    </lineage>
</organism>
<proteinExistence type="predicted"/>
<dbReference type="GO" id="GO:0031647">
    <property type="term" value="P:regulation of protein stability"/>
    <property type="evidence" value="ECO:0007669"/>
    <property type="project" value="TreeGrafter"/>
</dbReference>
<dbReference type="EMBL" id="SNRW01003452">
    <property type="protein sequence ID" value="KAA6389809.1"/>
    <property type="molecule type" value="Genomic_DNA"/>
</dbReference>
<dbReference type="InterPro" id="IPR008974">
    <property type="entry name" value="TRAF-like"/>
</dbReference>
<dbReference type="InterPro" id="IPR050164">
    <property type="entry name" value="Peptidase_C19"/>
</dbReference>
<sequence>MGNSDSKEDLTSDSENFEEDSDTAAQIRRKIVFPFEKEKLIFSNPVEAFGLHWRIFCSPFESQDPTWQSFFLDCQSIDDLEVGFRKAFKFSISLVNTDEKKSITRYDEHTFNKYQKDRGFCNFVKKSALNESGGFIVDGNLTINFTIQPVDETMIQRKQKQKSPKCVYHMPVDDISGAIGEQIVNNKSEQTPYDSDGYQIQQPKLAEALQRLFYSLQTSDESVSTRELTRSFGWSQSESFEQHDVQELNRVMLDKLMEKLKGTPYDGCFNQLLEGSTFNSIRCINVDYESIREEKFFDISLPVKGCSSLYDSFEQYVKEEKLDGDNKYKAGQHGMQAAVKSVRFYRLPPVLHLQLMRWEYDPETGQQMKVFDKFKFDVDIDLTKFVTPPTQILENKLIKQKEKEILEEEENKRKKKKTVKLAEREKIIKERLAKIAVEQEIKEEEDAEERNRRDKDIKQKELEQIQIPSELIEKFSFYSSHQNTHSPEMPNFASIQQQQTSNSTDKIKPLKLQKPQTPQQYKYRLHSVLVHSGYAASGHYLVYIQPKCDGKWFCFNDESVTLVSENQAVVDNFGRKERRFGFGGGNDQDSKNKDKNKGMEDKWNSMKQGLDNVLGFGSALGEFGEQCKDNLVINQ</sequence>
<dbReference type="GO" id="GO:0004843">
    <property type="term" value="F:cysteine-type deubiquitinase activity"/>
    <property type="evidence" value="ECO:0007669"/>
    <property type="project" value="InterPro"/>
</dbReference>
<dbReference type="PROSITE" id="PS50144">
    <property type="entry name" value="MATH"/>
    <property type="match status" value="1"/>
</dbReference>
<accession>A0A5J4W5U3</accession>
<feature type="compositionally biased region" description="Acidic residues" evidence="2">
    <location>
        <begin position="11"/>
        <end position="21"/>
    </location>
</feature>
<comment type="caution">
    <text evidence="5">The sequence shown here is derived from an EMBL/GenBank/DDBJ whole genome shotgun (WGS) entry which is preliminary data.</text>
</comment>
<dbReference type="InterPro" id="IPR038765">
    <property type="entry name" value="Papain-like_cys_pep_sf"/>
</dbReference>
<dbReference type="PROSITE" id="PS00973">
    <property type="entry name" value="USP_2"/>
    <property type="match status" value="1"/>
</dbReference>
<dbReference type="SUPFAM" id="SSF54001">
    <property type="entry name" value="Cysteine proteinases"/>
    <property type="match status" value="1"/>
</dbReference>
<dbReference type="GO" id="GO:0005829">
    <property type="term" value="C:cytosol"/>
    <property type="evidence" value="ECO:0007669"/>
    <property type="project" value="TreeGrafter"/>
</dbReference>
<evidence type="ECO:0000256" key="2">
    <source>
        <dbReference type="SAM" id="MobiDB-lite"/>
    </source>
</evidence>
<feature type="domain" description="MATH" evidence="3">
    <location>
        <begin position="7"/>
        <end position="147"/>
    </location>
</feature>
<dbReference type="AlphaFoldDB" id="A0A5J4W5U3"/>
<evidence type="ECO:0000256" key="1">
    <source>
        <dbReference type="SAM" id="Coils"/>
    </source>
</evidence>
<dbReference type="GO" id="GO:0005634">
    <property type="term" value="C:nucleus"/>
    <property type="evidence" value="ECO:0007669"/>
    <property type="project" value="TreeGrafter"/>
</dbReference>
<dbReference type="PROSITE" id="PS50235">
    <property type="entry name" value="USP_3"/>
    <property type="match status" value="1"/>
</dbReference>
<dbReference type="PANTHER" id="PTHR24006">
    <property type="entry name" value="UBIQUITIN CARBOXYL-TERMINAL HYDROLASE"/>
    <property type="match status" value="1"/>
</dbReference>
<dbReference type="SUPFAM" id="SSF49599">
    <property type="entry name" value="TRAF domain-like"/>
    <property type="match status" value="1"/>
</dbReference>
<evidence type="ECO:0000313" key="5">
    <source>
        <dbReference type="EMBL" id="KAA6389809.1"/>
    </source>
</evidence>
<evidence type="ECO:0000313" key="6">
    <source>
        <dbReference type="Proteomes" id="UP000324800"/>
    </source>
</evidence>
<gene>
    <name evidence="5" type="ORF">EZS28_014665</name>
</gene>
<feature type="domain" description="USP" evidence="4">
    <location>
        <begin position="126"/>
        <end position="577"/>
    </location>
</feature>
<dbReference type="PANTHER" id="PTHR24006:SF644">
    <property type="entry name" value="UBIQUITIN CARBOXYL-TERMINAL HYDROLASE 7"/>
    <property type="match status" value="1"/>
</dbReference>
<evidence type="ECO:0000259" key="4">
    <source>
        <dbReference type="PROSITE" id="PS50235"/>
    </source>
</evidence>
<dbReference type="InterPro" id="IPR001394">
    <property type="entry name" value="Peptidase_C19_UCH"/>
</dbReference>
<feature type="region of interest" description="Disordered" evidence="2">
    <location>
        <begin position="580"/>
        <end position="602"/>
    </location>
</feature>
<keyword evidence="5" id="KW-0378">Hydrolase</keyword>
<dbReference type="InterPro" id="IPR018200">
    <property type="entry name" value="USP_CS"/>
</dbReference>
<dbReference type="InterPro" id="IPR002083">
    <property type="entry name" value="MATH/TRAF_dom"/>
</dbReference>
<protein>
    <submittedName>
        <fullName evidence="5">Putative Ubiquitin carboxyl-terminal hydrolase 12</fullName>
    </submittedName>
</protein>
<dbReference type="Pfam" id="PF22486">
    <property type="entry name" value="MATH_2"/>
    <property type="match status" value="1"/>
</dbReference>
<dbReference type="Pfam" id="PF00443">
    <property type="entry name" value="UCH"/>
    <property type="match status" value="1"/>
</dbReference>
<feature type="compositionally biased region" description="Basic and acidic residues" evidence="2">
    <location>
        <begin position="1"/>
        <end position="10"/>
    </location>
</feature>
<dbReference type="Gene3D" id="2.60.210.10">
    <property type="entry name" value="Apoptosis, Tumor Necrosis Factor Receptor Associated Protein 2, Chain A"/>
    <property type="match status" value="1"/>
</dbReference>
<feature type="compositionally biased region" description="Basic and acidic residues" evidence="2">
    <location>
        <begin position="588"/>
        <end position="602"/>
    </location>
</feature>
<dbReference type="OrthoDB" id="289038at2759"/>
<evidence type="ECO:0000259" key="3">
    <source>
        <dbReference type="PROSITE" id="PS50144"/>
    </source>
</evidence>
<reference evidence="5 6" key="1">
    <citation type="submission" date="2019-03" db="EMBL/GenBank/DDBJ databases">
        <title>Single cell metagenomics reveals metabolic interactions within the superorganism composed of flagellate Streblomastix strix and complex community of Bacteroidetes bacteria on its surface.</title>
        <authorList>
            <person name="Treitli S.C."/>
            <person name="Kolisko M."/>
            <person name="Husnik F."/>
            <person name="Keeling P."/>
            <person name="Hampl V."/>
        </authorList>
    </citation>
    <scope>NUCLEOTIDE SEQUENCE [LARGE SCALE GENOMIC DNA]</scope>
    <source>
        <strain evidence="5">ST1C</strain>
    </source>
</reference>
<feature type="coiled-coil region" evidence="1">
    <location>
        <begin position="398"/>
        <end position="425"/>
    </location>
</feature>
<name>A0A5J4W5U3_9EUKA</name>
<dbReference type="Gene3D" id="3.90.70.10">
    <property type="entry name" value="Cysteine proteinases"/>
    <property type="match status" value="1"/>
</dbReference>
<dbReference type="Proteomes" id="UP000324800">
    <property type="component" value="Unassembled WGS sequence"/>
</dbReference>
<dbReference type="GO" id="GO:0016579">
    <property type="term" value="P:protein deubiquitination"/>
    <property type="evidence" value="ECO:0007669"/>
    <property type="project" value="InterPro"/>
</dbReference>
<keyword evidence="1" id="KW-0175">Coiled coil</keyword>
<dbReference type="CDD" id="cd00121">
    <property type="entry name" value="MATH"/>
    <property type="match status" value="1"/>
</dbReference>
<dbReference type="InterPro" id="IPR028889">
    <property type="entry name" value="USP"/>
</dbReference>
<feature type="region of interest" description="Disordered" evidence="2">
    <location>
        <begin position="1"/>
        <end position="21"/>
    </location>
</feature>